<evidence type="ECO:0000313" key="1">
    <source>
        <dbReference type="EMBL" id="MBY4798266.1"/>
    </source>
</evidence>
<sequence length="83" mass="9385">MATIDSTQCMRDIVLGDPMFGEFLVDKGFPFSVDNPITEFVTFDDVVRMRELDREAFLAEYDEYRARGGVLPKGAQRMNPAAC</sequence>
<reference evidence="1 2" key="1">
    <citation type="submission" date="2021-08" db="EMBL/GenBank/DDBJ databases">
        <title>Collinsella faecalis sp. nov. isolated from swine faeces.</title>
        <authorList>
            <person name="Oh B.S."/>
            <person name="Lee J.H."/>
        </authorList>
    </citation>
    <scope>NUCLEOTIDE SEQUENCE [LARGE SCALE GENOMIC DNA]</scope>
    <source>
        <strain evidence="1 2">AGMB00827</strain>
    </source>
</reference>
<evidence type="ECO:0008006" key="3">
    <source>
        <dbReference type="Google" id="ProtNLM"/>
    </source>
</evidence>
<protein>
    <recommendedName>
        <fullName evidence="3">Nitrate ABC transporter ATPase</fullName>
    </recommendedName>
</protein>
<organism evidence="1 2">
    <name type="scientific">Collinsella ureilytica</name>
    <dbReference type="NCBI Taxonomy" id="2869515"/>
    <lineage>
        <taxon>Bacteria</taxon>
        <taxon>Bacillati</taxon>
        <taxon>Actinomycetota</taxon>
        <taxon>Coriobacteriia</taxon>
        <taxon>Coriobacteriales</taxon>
        <taxon>Coriobacteriaceae</taxon>
        <taxon>Collinsella</taxon>
    </lineage>
</organism>
<keyword evidence="2" id="KW-1185">Reference proteome</keyword>
<name>A0ABS7MLL9_9ACTN</name>
<dbReference type="Proteomes" id="UP000700908">
    <property type="component" value="Unassembled WGS sequence"/>
</dbReference>
<accession>A0ABS7MLL9</accession>
<dbReference type="RefSeq" id="WP_222199990.1">
    <property type="nucleotide sequence ID" value="NZ_JAIMFO010000009.1"/>
</dbReference>
<evidence type="ECO:0000313" key="2">
    <source>
        <dbReference type="Proteomes" id="UP000700908"/>
    </source>
</evidence>
<proteinExistence type="predicted"/>
<comment type="caution">
    <text evidence="1">The sequence shown here is derived from an EMBL/GenBank/DDBJ whole genome shotgun (WGS) entry which is preliminary data.</text>
</comment>
<gene>
    <name evidence="1" type="ORF">K6V98_07895</name>
</gene>
<dbReference type="EMBL" id="JAIMFO010000009">
    <property type="protein sequence ID" value="MBY4798266.1"/>
    <property type="molecule type" value="Genomic_DNA"/>
</dbReference>